<reference evidence="5" key="1">
    <citation type="journal article" date="2016" name="Insect Biochem. Mol. Biol.">
        <title>Multifaceted biological insights from a draft genome sequence of the tobacco hornworm moth, Manduca sexta.</title>
        <authorList>
            <person name="Kanost M.R."/>
            <person name="Arrese E.L."/>
            <person name="Cao X."/>
            <person name="Chen Y.R."/>
            <person name="Chellapilla S."/>
            <person name="Goldsmith M.R."/>
            <person name="Grosse-Wilde E."/>
            <person name="Heckel D.G."/>
            <person name="Herndon N."/>
            <person name="Jiang H."/>
            <person name="Papanicolaou A."/>
            <person name="Qu J."/>
            <person name="Soulages J.L."/>
            <person name="Vogel H."/>
            <person name="Walters J."/>
            <person name="Waterhouse R.M."/>
            <person name="Ahn S.J."/>
            <person name="Almeida F.C."/>
            <person name="An C."/>
            <person name="Aqrawi P."/>
            <person name="Bretschneider A."/>
            <person name="Bryant W.B."/>
            <person name="Bucks S."/>
            <person name="Chao H."/>
            <person name="Chevignon G."/>
            <person name="Christen J.M."/>
            <person name="Clarke D.F."/>
            <person name="Dittmer N.T."/>
            <person name="Ferguson L.C.F."/>
            <person name="Garavelou S."/>
            <person name="Gordon K.H.J."/>
            <person name="Gunaratna R.T."/>
            <person name="Han Y."/>
            <person name="Hauser F."/>
            <person name="He Y."/>
            <person name="Heidel-Fischer H."/>
            <person name="Hirsh A."/>
            <person name="Hu Y."/>
            <person name="Jiang H."/>
            <person name="Kalra D."/>
            <person name="Klinner C."/>
            <person name="Konig C."/>
            <person name="Kovar C."/>
            <person name="Kroll A.R."/>
            <person name="Kuwar S.S."/>
            <person name="Lee S.L."/>
            <person name="Lehman R."/>
            <person name="Li K."/>
            <person name="Li Z."/>
            <person name="Liang H."/>
            <person name="Lovelace S."/>
            <person name="Lu Z."/>
            <person name="Mansfield J.H."/>
            <person name="McCulloch K.J."/>
            <person name="Mathew T."/>
            <person name="Morton B."/>
            <person name="Muzny D.M."/>
            <person name="Neunemann D."/>
            <person name="Ongeri F."/>
            <person name="Pauchet Y."/>
            <person name="Pu L.L."/>
            <person name="Pyrousis I."/>
            <person name="Rao X.J."/>
            <person name="Redding A."/>
            <person name="Roesel C."/>
            <person name="Sanchez-Gracia A."/>
            <person name="Schaack S."/>
            <person name="Shukla A."/>
            <person name="Tetreau G."/>
            <person name="Wang Y."/>
            <person name="Xiong G.H."/>
            <person name="Traut W."/>
            <person name="Walsh T.K."/>
            <person name="Worley K.C."/>
            <person name="Wu D."/>
            <person name="Wu W."/>
            <person name="Wu Y.Q."/>
            <person name="Zhang X."/>
            <person name="Zou Z."/>
            <person name="Zucker H."/>
            <person name="Briscoe A.D."/>
            <person name="Burmester T."/>
            <person name="Clem R.J."/>
            <person name="Feyereisen R."/>
            <person name="Grimmelikhuijzen C.J.P."/>
            <person name="Hamodrakas S.J."/>
            <person name="Hansson B.S."/>
            <person name="Huguet E."/>
            <person name="Jermiin L.S."/>
            <person name="Lan Q."/>
            <person name="Lehman H.K."/>
            <person name="Lorenzen M."/>
            <person name="Merzendorfer H."/>
            <person name="Michalopoulos I."/>
            <person name="Morton D.B."/>
            <person name="Muthukrishnan S."/>
            <person name="Oakeshott J.G."/>
            <person name="Palmer W."/>
            <person name="Park Y."/>
            <person name="Passarelli A.L."/>
            <person name="Rozas J."/>
            <person name="Schwartz L.M."/>
            <person name="Smith W."/>
            <person name="Southgate A."/>
            <person name="Vilcinskas A."/>
            <person name="Vogt R."/>
            <person name="Wang P."/>
            <person name="Werren J."/>
            <person name="Yu X.Q."/>
            <person name="Zhou J.J."/>
            <person name="Brown S.J."/>
            <person name="Scherer S.E."/>
            <person name="Richards S."/>
            <person name="Blissard G.W."/>
        </authorList>
    </citation>
    <scope>NUCLEOTIDE SEQUENCE</scope>
</reference>
<dbReference type="OrthoDB" id="269227at2759"/>
<feature type="region of interest" description="Disordered" evidence="2">
    <location>
        <begin position="509"/>
        <end position="536"/>
    </location>
</feature>
<feature type="domain" description="Glucose-methanol-choline oxidoreductase N-terminal" evidence="3">
    <location>
        <begin position="38"/>
        <end position="331"/>
    </location>
</feature>
<keyword evidence="7" id="KW-1185">Reference proteome</keyword>
<evidence type="ECO:0000313" key="6">
    <source>
        <dbReference type="EMBL" id="QDR51011.1"/>
    </source>
</evidence>
<accession>A0A517BE31</accession>
<evidence type="ECO:0000256" key="1">
    <source>
        <dbReference type="ARBA" id="ARBA00010790"/>
    </source>
</evidence>
<evidence type="ECO:0000259" key="4">
    <source>
        <dbReference type="Pfam" id="PF05199"/>
    </source>
</evidence>
<evidence type="ECO:0000259" key="3">
    <source>
        <dbReference type="Pfam" id="PF00732"/>
    </source>
</evidence>
<proteinExistence type="inferred from homology"/>
<organism evidence="6">
    <name type="scientific">Manduca sexta</name>
    <name type="common">Tobacco hawkmoth</name>
    <name type="synonym">Tobacco hornworm</name>
    <dbReference type="NCBI Taxonomy" id="7130"/>
    <lineage>
        <taxon>Eukaryota</taxon>
        <taxon>Metazoa</taxon>
        <taxon>Ecdysozoa</taxon>
        <taxon>Arthropoda</taxon>
        <taxon>Hexapoda</taxon>
        <taxon>Insecta</taxon>
        <taxon>Pterygota</taxon>
        <taxon>Neoptera</taxon>
        <taxon>Endopterygota</taxon>
        <taxon>Lepidoptera</taxon>
        <taxon>Glossata</taxon>
        <taxon>Ditrysia</taxon>
        <taxon>Bombycoidea</taxon>
        <taxon>Sphingidae</taxon>
        <taxon>Sphinginae</taxon>
        <taxon>Sphingini</taxon>
        <taxon>Manduca</taxon>
    </lineage>
</organism>
<evidence type="ECO:0000313" key="5">
    <source>
        <dbReference type="EMBL" id="KAG6453967.1"/>
    </source>
</evidence>
<dbReference type="Gene3D" id="3.30.560.10">
    <property type="entry name" value="Glucose Oxidase, domain 3"/>
    <property type="match status" value="2"/>
</dbReference>
<dbReference type="EMBL" id="MK983121">
    <property type="protein sequence ID" value="QDR51011.1"/>
    <property type="molecule type" value="Genomic_RNA"/>
</dbReference>
<dbReference type="SUPFAM" id="SSF51905">
    <property type="entry name" value="FAD/NAD(P)-binding domain"/>
    <property type="match status" value="1"/>
</dbReference>
<dbReference type="InterPro" id="IPR036188">
    <property type="entry name" value="FAD/NAD-bd_sf"/>
</dbReference>
<dbReference type="InterPro" id="IPR012132">
    <property type="entry name" value="GMC_OxRdtase"/>
</dbReference>
<evidence type="ECO:0000256" key="2">
    <source>
        <dbReference type="SAM" id="MobiDB-lite"/>
    </source>
</evidence>
<feature type="domain" description="Glucose-methanol-choline oxidoreductase C-terminal" evidence="4">
    <location>
        <begin position="431"/>
        <end position="601"/>
    </location>
</feature>
<gene>
    <name evidence="5" type="ORF">O3G_MSEX008421</name>
</gene>
<reference evidence="6" key="2">
    <citation type="submission" date="2019-05" db="EMBL/GenBank/DDBJ databases">
        <title>Evolution of Phototransduction Genes in Lepidoptera.</title>
        <authorList>
            <person name="Macias-Muniz A."/>
            <person name="Rangel Olguin A.G."/>
            <person name="Briscoe A.D."/>
        </authorList>
    </citation>
    <scope>NUCLEOTIDE SEQUENCE</scope>
</reference>
<protein>
    <submittedName>
        <fullName evidence="6">NinaG</fullName>
    </submittedName>
</protein>
<dbReference type="AlphaFoldDB" id="A0A517BE31"/>
<dbReference type="InterPro" id="IPR000172">
    <property type="entry name" value="GMC_OxRdtase_N"/>
</dbReference>
<dbReference type="Pfam" id="PF05199">
    <property type="entry name" value="GMC_oxred_C"/>
    <property type="match status" value="1"/>
</dbReference>
<dbReference type="Proteomes" id="UP000791440">
    <property type="component" value="Unassembled WGS sequence"/>
</dbReference>
<name>A0A517BE31_MANSE</name>
<comment type="similarity">
    <text evidence="1">Belongs to the GMC oxidoreductase family.</text>
</comment>
<feature type="compositionally biased region" description="Basic and acidic residues" evidence="2">
    <location>
        <begin position="521"/>
        <end position="536"/>
    </location>
</feature>
<dbReference type="GO" id="GO:0016614">
    <property type="term" value="F:oxidoreductase activity, acting on CH-OH group of donors"/>
    <property type="evidence" value="ECO:0007669"/>
    <property type="project" value="InterPro"/>
</dbReference>
<dbReference type="Pfam" id="PF00732">
    <property type="entry name" value="GMC_oxred_N"/>
    <property type="match status" value="1"/>
</dbReference>
<dbReference type="PANTHER" id="PTHR11552:SF188">
    <property type="entry name" value="NEITHER INACTIVATION NOR AFTERPOTENTIAL PROTEIN G"/>
    <property type="match status" value="1"/>
</dbReference>
<reference evidence="5" key="3">
    <citation type="submission" date="2020-12" db="EMBL/GenBank/DDBJ databases">
        <authorList>
            <person name="Kanost M."/>
        </authorList>
    </citation>
    <scope>NUCLEOTIDE SEQUENCE</scope>
</reference>
<dbReference type="PIRSF" id="PIRSF000137">
    <property type="entry name" value="Alcohol_oxidase"/>
    <property type="match status" value="1"/>
</dbReference>
<dbReference type="Gene3D" id="3.50.50.60">
    <property type="entry name" value="FAD/NAD(P)-binding domain"/>
    <property type="match status" value="2"/>
</dbReference>
<dbReference type="GO" id="GO:0050660">
    <property type="term" value="F:flavin adenine dinucleotide binding"/>
    <property type="evidence" value="ECO:0007669"/>
    <property type="project" value="InterPro"/>
</dbReference>
<dbReference type="SUPFAM" id="SSF54373">
    <property type="entry name" value="FAD-linked reductases, C-terminal domain"/>
    <property type="match status" value="1"/>
</dbReference>
<evidence type="ECO:0000313" key="7">
    <source>
        <dbReference type="Proteomes" id="UP000791440"/>
    </source>
</evidence>
<dbReference type="PANTHER" id="PTHR11552">
    <property type="entry name" value="GLUCOSE-METHANOL-CHOLINE GMC OXIDOREDUCTASE"/>
    <property type="match status" value="1"/>
</dbReference>
<sequence>MPVYSYIFGVFLACASYLVYQKYVNVYTSVVLKPEKRYDYIIVGAGTAGCVLAARLSEDPKIKVLLVEAGDQMGFLTKIPLTPTSAQLGPNDWSVRTVPQKFSSFGMWKQTSIIPRGKGLGGSGQINFLLHGFGLLQDYERWPELGFNGWSFDDLRPYFIKAFGTSRSDFDSGHCSVDGECPGEKAPMKLKLINEDDELMNTFKKASEQLKNKYSAFRKATGTVVNGMRHGTLDAYLKPAMARKNLHILLRTQAVSIRFENTTASSLYILQDHRELNNIFVNKEIILCAGVIKSPQILMLSGIGPRDLLQSLRIKVISENSHVGRNYHDHMNMPVYVSVKKPISVTLSKVFTFSTVWDYIFRNDGLLSFPPLAGFEHQNKSLVMLFSMGTASERLLRDLSNYKPLVFRSTFPFYNSTHKEGFIFLSTCTQPLSRGYVTLSSAAINIPPVVDPRYLEQYSDVKCMIQAIRRVEQLISSKAFQEIGARIHWPRPERCLTFWNYTLNDQMDTPPKRKRFSKGKVPKEPKQTKPRKPERPPDAYLECIIREVAVTGHHASGTCSGGTVVDDELRVKSVTGVRIVDASVFPSPLSFYPNSVLVAMAERAADMILSNTA</sequence>
<dbReference type="InterPro" id="IPR007867">
    <property type="entry name" value="GMC_OxRtase_C"/>
</dbReference>
<dbReference type="EMBL" id="JH668454">
    <property type="protein sequence ID" value="KAG6453967.1"/>
    <property type="molecule type" value="Genomic_DNA"/>
</dbReference>